<evidence type="ECO:0000256" key="3">
    <source>
        <dbReference type="ARBA" id="ARBA00022692"/>
    </source>
</evidence>
<comment type="caution">
    <text evidence="8">The sequence shown here is derived from an EMBL/GenBank/DDBJ whole genome shotgun (WGS) entry which is preliminary data.</text>
</comment>
<dbReference type="PANTHER" id="PTHR32322:SF2">
    <property type="entry name" value="EAMA DOMAIN-CONTAINING PROTEIN"/>
    <property type="match status" value="1"/>
</dbReference>
<evidence type="ECO:0000256" key="4">
    <source>
        <dbReference type="ARBA" id="ARBA00022989"/>
    </source>
</evidence>
<evidence type="ECO:0000256" key="2">
    <source>
        <dbReference type="ARBA" id="ARBA00007362"/>
    </source>
</evidence>
<feature type="transmembrane region" description="Helical" evidence="6">
    <location>
        <begin position="176"/>
        <end position="198"/>
    </location>
</feature>
<dbReference type="Proteomes" id="UP001438953">
    <property type="component" value="Unassembled WGS sequence"/>
</dbReference>
<dbReference type="RefSeq" id="WP_350938426.1">
    <property type="nucleotide sequence ID" value="NZ_JAYWLC010000015.1"/>
</dbReference>
<feature type="transmembrane region" description="Helical" evidence="6">
    <location>
        <begin position="210"/>
        <end position="231"/>
    </location>
</feature>
<feature type="transmembrane region" description="Helical" evidence="6">
    <location>
        <begin position="92"/>
        <end position="114"/>
    </location>
</feature>
<evidence type="ECO:0000313" key="8">
    <source>
        <dbReference type="EMBL" id="MER5173157.1"/>
    </source>
</evidence>
<dbReference type="InterPro" id="IPR050638">
    <property type="entry name" value="AA-Vitamin_Transporters"/>
</dbReference>
<evidence type="ECO:0000313" key="9">
    <source>
        <dbReference type="Proteomes" id="UP001438953"/>
    </source>
</evidence>
<gene>
    <name evidence="8" type="ORF">VSX56_15415</name>
</gene>
<sequence>MDIRAILMGLAFALMWSSAFTSARIIVTEAPPMAALAARFLVSGVVGCGIALLMGQSMKLTAVQWRGVIIFGLCQNAIYLGLNFIAMQWVGASVASIIASTMPLIVAGLSWIVLRDRMKPLGLAGLILGIAGVAIIMGARLSGGVSPMGVALCFAGAMALAVATLAVRGATSGGNVLMTVGLQMFVGAVPLAFLSALFEPHVITYTPQLVVAFLYTALVPGVLATFVWFLLVERMGAVKAATFHFLNPFFGVAIAAVVLHEPLGVSDFIGVIIITLGIIAVQYSKRSPSQLKLTPTIEEKTAA</sequence>
<name>A0ABV1SJU5_9RHOB</name>
<evidence type="ECO:0000256" key="6">
    <source>
        <dbReference type="SAM" id="Phobius"/>
    </source>
</evidence>
<evidence type="ECO:0000256" key="5">
    <source>
        <dbReference type="ARBA" id="ARBA00023136"/>
    </source>
</evidence>
<dbReference type="InterPro" id="IPR037185">
    <property type="entry name" value="EmrE-like"/>
</dbReference>
<dbReference type="SUPFAM" id="SSF103481">
    <property type="entry name" value="Multidrug resistance efflux transporter EmrE"/>
    <property type="match status" value="2"/>
</dbReference>
<dbReference type="InterPro" id="IPR000620">
    <property type="entry name" value="EamA_dom"/>
</dbReference>
<feature type="transmembrane region" description="Helical" evidence="6">
    <location>
        <begin position="121"/>
        <end position="142"/>
    </location>
</feature>
<dbReference type="Pfam" id="PF00892">
    <property type="entry name" value="EamA"/>
    <property type="match status" value="2"/>
</dbReference>
<feature type="transmembrane region" description="Helical" evidence="6">
    <location>
        <begin position="67"/>
        <end position="86"/>
    </location>
</feature>
<organism evidence="8 9">
    <name type="scientific">Thioclava kandeliae</name>
    <dbReference type="NCBI Taxonomy" id="3070818"/>
    <lineage>
        <taxon>Bacteria</taxon>
        <taxon>Pseudomonadati</taxon>
        <taxon>Pseudomonadota</taxon>
        <taxon>Alphaproteobacteria</taxon>
        <taxon>Rhodobacterales</taxon>
        <taxon>Paracoccaceae</taxon>
        <taxon>Thioclava</taxon>
    </lineage>
</organism>
<dbReference type="PANTHER" id="PTHR32322">
    <property type="entry name" value="INNER MEMBRANE TRANSPORTER"/>
    <property type="match status" value="1"/>
</dbReference>
<evidence type="ECO:0000259" key="7">
    <source>
        <dbReference type="Pfam" id="PF00892"/>
    </source>
</evidence>
<keyword evidence="5 6" id="KW-0472">Membrane</keyword>
<feature type="transmembrane region" description="Helical" evidence="6">
    <location>
        <begin position="265"/>
        <end position="283"/>
    </location>
</feature>
<reference evidence="8 9" key="1">
    <citation type="submission" date="2024-06" db="EMBL/GenBank/DDBJ databases">
        <title>Thioclava kandeliae sp. nov. from a rhizosphere soil sample of Kandelia candel in a mangrove.</title>
        <authorList>
            <person name="Mu T."/>
        </authorList>
    </citation>
    <scope>NUCLEOTIDE SEQUENCE [LARGE SCALE GENOMIC DNA]</scope>
    <source>
        <strain evidence="8 9">CPCC 100088</strain>
    </source>
</reference>
<keyword evidence="3 6" id="KW-0812">Transmembrane</keyword>
<comment type="subcellular location">
    <subcellularLocation>
        <location evidence="1">Membrane</location>
        <topology evidence="1">Multi-pass membrane protein</topology>
    </subcellularLocation>
</comment>
<keyword evidence="4 6" id="KW-1133">Transmembrane helix</keyword>
<feature type="transmembrane region" description="Helical" evidence="6">
    <location>
        <begin position="33"/>
        <end position="55"/>
    </location>
</feature>
<keyword evidence="9" id="KW-1185">Reference proteome</keyword>
<comment type="similarity">
    <text evidence="2">Belongs to the EamA transporter family.</text>
</comment>
<dbReference type="Gene3D" id="1.10.3730.20">
    <property type="match status" value="1"/>
</dbReference>
<proteinExistence type="inferred from homology"/>
<feature type="domain" description="EamA" evidence="7">
    <location>
        <begin position="148"/>
        <end position="281"/>
    </location>
</feature>
<dbReference type="EMBL" id="JAYWLC010000015">
    <property type="protein sequence ID" value="MER5173157.1"/>
    <property type="molecule type" value="Genomic_DNA"/>
</dbReference>
<evidence type="ECO:0000256" key="1">
    <source>
        <dbReference type="ARBA" id="ARBA00004141"/>
    </source>
</evidence>
<accession>A0ABV1SJU5</accession>
<feature type="transmembrane region" description="Helical" evidence="6">
    <location>
        <begin position="243"/>
        <end position="259"/>
    </location>
</feature>
<feature type="transmembrane region" description="Helical" evidence="6">
    <location>
        <begin position="148"/>
        <end position="167"/>
    </location>
</feature>
<feature type="domain" description="EamA" evidence="7">
    <location>
        <begin position="4"/>
        <end position="137"/>
    </location>
</feature>
<protein>
    <submittedName>
        <fullName evidence="8">DMT family transporter</fullName>
    </submittedName>
</protein>